<dbReference type="Proteomes" id="UP001219901">
    <property type="component" value="Chromosome"/>
</dbReference>
<feature type="transmembrane region" description="Helical" evidence="5">
    <location>
        <begin position="65"/>
        <end position="84"/>
    </location>
</feature>
<proteinExistence type="inferred from homology"/>
<comment type="similarity">
    <text evidence="5">Belongs to the ABC-2 integral membrane protein family.</text>
</comment>
<keyword evidence="2 5" id="KW-0812">Transmembrane</keyword>
<feature type="transmembrane region" description="Helical" evidence="5">
    <location>
        <begin position="29"/>
        <end position="53"/>
    </location>
</feature>
<keyword evidence="9" id="KW-1185">Reference proteome</keyword>
<feature type="transmembrane region" description="Helical" evidence="5">
    <location>
        <begin position="147"/>
        <end position="170"/>
    </location>
</feature>
<evidence type="ECO:0000259" key="6">
    <source>
        <dbReference type="PROSITE" id="PS51012"/>
    </source>
</evidence>
<dbReference type="RefSeq" id="WP_342823359.1">
    <property type="nucleotide sequence ID" value="NZ_CP046146.1"/>
</dbReference>
<dbReference type="PANTHER" id="PTHR43229:SF2">
    <property type="entry name" value="NODULATION PROTEIN J"/>
    <property type="match status" value="1"/>
</dbReference>
<accession>A0AAJ6CTG2</accession>
<reference evidence="8" key="2">
    <citation type="journal article" date="2023" name="Nat. Commun.">
        <title>Cultivation of marine bacteria of the SAR202 clade.</title>
        <authorList>
            <person name="Lim Y."/>
            <person name="Seo J.H."/>
            <person name="Giovannoni S.J."/>
            <person name="Kang I."/>
            <person name="Cho J.C."/>
        </authorList>
    </citation>
    <scope>NUCLEOTIDE SEQUENCE</scope>
    <source>
        <strain evidence="8">JH1073</strain>
    </source>
</reference>
<evidence type="ECO:0000313" key="9">
    <source>
        <dbReference type="Proteomes" id="UP001219901"/>
    </source>
</evidence>
<evidence type="ECO:0000313" key="7">
    <source>
        <dbReference type="EMBL" id="MDG0865711.1"/>
    </source>
</evidence>
<dbReference type="InterPro" id="IPR047817">
    <property type="entry name" value="ABC2_TM_bact-type"/>
</dbReference>
<dbReference type="PRINTS" id="PR00164">
    <property type="entry name" value="ABC2TRNSPORT"/>
</dbReference>
<evidence type="ECO:0000256" key="2">
    <source>
        <dbReference type="ARBA" id="ARBA00022692"/>
    </source>
</evidence>
<dbReference type="PIRSF" id="PIRSF006648">
    <property type="entry name" value="DrrB"/>
    <property type="match status" value="1"/>
</dbReference>
<feature type="transmembrane region" description="Helical" evidence="5">
    <location>
        <begin position="235"/>
        <end position="255"/>
    </location>
</feature>
<gene>
    <name evidence="7" type="ORF">GKO46_01305</name>
    <name evidence="8" type="ORF">GKO48_07920</name>
</gene>
<reference evidence="9" key="3">
    <citation type="submission" date="2023-06" db="EMBL/GenBank/DDBJ databases">
        <title>Pangenomics reveal diversification of enzyme families and niche specialization in globally abundant SAR202 bacteria.</title>
        <authorList>
            <person name="Saw J.H.W."/>
        </authorList>
    </citation>
    <scope>NUCLEOTIDE SEQUENCE [LARGE SCALE GENOMIC DNA]</scope>
    <source>
        <strain evidence="9">JH1073</strain>
    </source>
</reference>
<evidence type="ECO:0000256" key="5">
    <source>
        <dbReference type="RuleBase" id="RU361157"/>
    </source>
</evidence>
<evidence type="ECO:0000313" key="8">
    <source>
        <dbReference type="EMBL" id="WFG39547.1"/>
    </source>
</evidence>
<dbReference type="AlphaFoldDB" id="A0AAJ6CTG2"/>
<evidence type="ECO:0000256" key="3">
    <source>
        <dbReference type="ARBA" id="ARBA00022989"/>
    </source>
</evidence>
<dbReference type="EMBL" id="WMBE01000001">
    <property type="protein sequence ID" value="MDG0865711.1"/>
    <property type="molecule type" value="Genomic_DNA"/>
</dbReference>
<keyword evidence="5" id="KW-1003">Cell membrane</keyword>
<dbReference type="PROSITE" id="PS51012">
    <property type="entry name" value="ABC_TM2"/>
    <property type="match status" value="1"/>
</dbReference>
<keyword evidence="3 5" id="KW-1133">Transmembrane helix</keyword>
<evidence type="ECO:0000256" key="1">
    <source>
        <dbReference type="ARBA" id="ARBA00004141"/>
    </source>
</evidence>
<dbReference type="GO" id="GO:0140359">
    <property type="term" value="F:ABC-type transporter activity"/>
    <property type="evidence" value="ECO:0007669"/>
    <property type="project" value="InterPro"/>
</dbReference>
<dbReference type="EMBL" id="CP046147">
    <property type="protein sequence ID" value="WFG39547.1"/>
    <property type="molecule type" value="Genomic_DNA"/>
</dbReference>
<keyword evidence="5" id="KW-0813">Transport</keyword>
<dbReference type="PANTHER" id="PTHR43229">
    <property type="entry name" value="NODULATION PROTEIN J"/>
    <property type="match status" value="1"/>
</dbReference>
<name>A0AAJ6CTG2_9CHLR</name>
<feature type="transmembrane region" description="Helical" evidence="5">
    <location>
        <begin position="117"/>
        <end position="140"/>
    </location>
</feature>
<organism evidence="8 9">
    <name type="scientific">Candidatus Lucifugimonas marina</name>
    <dbReference type="NCBI Taxonomy" id="3038979"/>
    <lineage>
        <taxon>Bacteria</taxon>
        <taxon>Bacillati</taxon>
        <taxon>Chloroflexota</taxon>
        <taxon>Dehalococcoidia</taxon>
        <taxon>SAR202 cluster</taxon>
        <taxon>Candidatus Lucifugimonadales</taxon>
        <taxon>Candidatus Lucifugimonadaceae</taxon>
        <taxon>Candidatus Lucifugimonas</taxon>
    </lineage>
</organism>
<dbReference type="GO" id="GO:0043190">
    <property type="term" value="C:ATP-binding cassette (ABC) transporter complex"/>
    <property type="evidence" value="ECO:0007669"/>
    <property type="project" value="InterPro"/>
</dbReference>
<dbReference type="InterPro" id="IPR051784">
    <property type="entry name" value="Nod_factor_ABC_transporter"/>
</dbReference>
<dbReference type="Proteomes" id="UP001321249">
    <property type="component" value="Unassembled WGS sequence"/>
</dbReference>
<sequence>MNRAIPTPGIRRRSVTGLWLRHAVSFVRYWKFVITWVLIEPVIILVAVGFGVGKLIGSVEDGVSYAEFVTPGLIIGNAMFHALFETSWNAYNRIDNDVYETALTTPITVTEITMGDILWAVTRSILTVVGTAIVAAMFGWLNGWEAIGILIPAVMVGITFGALGFLFSAVAPHTTFLTLVFTLVASPMFFFSGSFFPISILPDWVEPIAWVMPLTSAVHIARGFALASFDMSHVWAAVYMIVFTAIIWPIAILLLRRRLIK</sequence>
<dbReference type="InterPro" id="IPR013525">
    <property type="entry name" value="ABC2_TM"/>
</dbReference>
<feature type="domain" description="ABC transmembrane type-2" evidence="6">
    <location>
        <begin position="32"/>
        <end position="258"/>
    </location>
</feature>
<evidence type="ECO:0000313" key="10">
    <source>
        <dbReference type="Proteomes" id="UP001321249"/>
    </source>
</evidence>
<protein>
    <recommendedName>
        <fullName evidence="5">Transport permease protein</fullName>
    </recommendedName>
</protein>
<feature type="transmembrane region" description="Helical" evidence="5">
    <location>
        <begin position="176"/>
        <end position="196"/>
    </location>
</feature>
<reference evidence="9 10" key="1">
    <citation type="submission" date="2019-11" db="EMBL/GenBank/DDBJ databases">
        <authorList>
            <person name="Cho J.-C."/>
        </authorList>
    </citation>
    <scope>NUCLEOTIDE SEQUENCE [LARGE SCALE GENOMIC DNA]</scope>
    <source>
        <strain evidence="8 9">JH1073</strain>
        <strain evidence="7 10">JH702</strain>
    </source>
</reference>
<keyword evidence="4 5" id="KW-0472">Membrane</keyword>
<evidence type="ECO:0000256" key="4">
    <source>
        <dbReference type="ARBA" id="ARBA00023136"/>
    </source>
</evidence>
<comment type="subcellular location">
    <subcellularLocation>
        <location evidence="5">Cell membrane</location>
        <topology evidence="5">Multi-pass membrane protein</topology>
    </subcellularLocation>
    <subcellularLocation>
        <location evidence="1">Membrane</location>
        <topology evidence="1">Multi-pass membrane protein</topology>
    </subcellularLocation>
</comment>
<dbReference type="InterPro" id="IPR000412">
    <property type="entry name" value="ABC_2_transport"/>
</dbReference>
<dbReference type="Pfam" id="PF01061">
    <property type="entry name" value="ABC2_membrane"/>
    <property type="match status" value="1"/>
</dbReference>